<keyword evidence="3" id="KW-1185">Reference proteome</keyword>
<comment type="caution">
    <text evidence="2">The sequence shown here is derived from an EMBL/GenBank/DDBJ whole genome shotgun (WGS) entry which is preliminary data.</text>
</comment>
<protein>
    <submittedName>
        <fullName evidence="2">Uncharacterized protein</fullName>
    </submittedName>
</protein>
<keyword evidence="1" id="KW-0732">Signal</keyword>
<dbReference type="Proteomes" id="UP000642920">
    <property type="component" value="Unassembled WGS sequence"/>
</dbReference>
<dbReference type="EMBL" id="JAERQG010000001">
    <property type="protein sequence ID" value="MBL0764431.1"/>
    <property type="molecule type" value="Genomic_DNA"/>
</dbReference>
<evidence type="ECO:0000313" key="2">
    <source>
        <dbReference type="EMBL" id="MBL0764431.1"/>
    </source>
</evidence>
<gene>
    <name evidence="2" type="ORF">JKP34_04145</name>
</gene>
<feature type="chain" id="PRO_5037348322" evidence="1">
    <location>
        <begin position="19"/>
        <end position="148"/>
    </location>
</feature>
<sequence length="148" mass="17124">MKKLLTILFMFAFIGVHAQNEMNLKQTVAQLQDYLDGVEENAKIAISDEGVVTYTKKFGDNENDYRAVFRLSNVNISLEERKDENYLEGEPKYYMKFSCETKGDPCIIYTKLSDESSTNSYKFTNFPVWTVENGKDAVKIFNKIKEQL</sequence>
<evidence type="ECO:0000313" key="3">
    <source>
        <dbReference type="Proteomes" id="UP000642920"/>
    </source>
</evidence>
<evidence type="ECO:0000256" key="1">
    <source>
        <dbReference type="SAM" id="SignalP"/>
    </source>
</evidence>
<accession>A0A937AD13</accession>
<organism evidence="2 3">
    <name type="scientific">Marivirga atlantica</name>
    <dbReference type="NCBI Taxonomy" id="1548457"/>
    <lineage>
        <taxon>Bacteria</taxon>
        <taxon>Pseudomonadati</taxon>
        <taxon>Bacteroidota</taxon>
        <taxon>Cytophagia</taxon>
        <taxon>Cytophagales</taxon>
        <taxon>Marivirgaceae</taxon>
        <taxon>Marivirga</taxon>
    </lineage>
</organism>
<name>A0A937AD13_9BACT</name>
<dbReference type="RefSeq" id="WP_201917988.1">
    <property type="nucleotide sequence ID" value="NZ_JAERQG010000001.1"/>
</dbReference>
<proteinExistence type="predicted"/>
<reference evidence="2" key="1">
    <citation type="submission" date="2021-01" db="EMBL/GenBank/DDBJ databases">
        <title>Marivirga sp. nov., isolated from intertidal surface sediments.</title>
        <authorList>
            <person name="Zhang M."/>
        </authorList>
    </citation>
    <scope>NUCLEOTIDE SEQUENCE</scope>
    <source>
        <strain evidence="2">SM1354</strain>
    </source>
</reference>
<feature type="signal peptide" evidence="1">
    <location>
        <begin position="1"/>
        <end position="18"/>
    </location>
</feature>
<dbReference type="AlphaFoldDB" id="A0A937AD13"/>